<dbReference type="Pfam" id="PF11195">
    <property type="entry name" value="Tad2-like"/>
    <property type="match status" value="1"/>
</dbReference>
<evidence type="ECO:0000259" key="1">
    <source>
        <dbReference type="Pfam" id="PF11195"/>
    </source>
</evidence>
<keyword evidence="3" id="KW-1185">Reference proteome</keyword>
<evidence type="ECO:0000313" key="2">
    <source>
        <dbReference type="EMBL" id="UWZ37467.1"/>
    </source>
</evidence>
<organism evidence="2 3">
    <name type="scientific">Dactylosporangium roseum</name>
    <dbReference type="NCBI Taxonomy" id="47989"/>
    <lineage>
        <taxon>Bacteria</taxon>
        <taxon>Bacillati</taxon>
        <taxon>Actinomycetota</taxon>
        <taxon>Actinomycetes</taxon>
        <taxon>Micromonosporales</taxon>
        <taxon>Micromonosporaceae</taxon>
        <taxon>Dactylosporangium</taxon>
    </lineage>
</organism>
<accession>A0ABY5Z9H2</accession>
<evidence type="ECO:0000313" key="3">
    <source>
        <dbReference type="Proteomes" id="UP001058271"/>
    </source>
</evidence>
<dbReference type="EMBL" id="CP073721">
    <property type="protein sequence ID" value="UWZ37467.1"/>
    <property type="molecule type" value="Genomic_DNA"/>
</dbReference>
<dbReference type="RefSeq" id="WP_260726824.1">
    <property type="nucleotide sequence ID" value="NZ_BAAABS010000073.1"/>
</dbReference>
<proteinExistence type="predicted"/>
<dbReference type="InterPro" id="IPR021361">
    <property type="entry name" value="Tad2-like_dom"/>
</dbReference>
<gene>
    <name evidence="2" type="ORF">Drose_04080</name>
</gene>
<sequence length="92" mass="9726">MSDNDFSIALVNVKHGAKIARAGWNAGGQFVVLQPGYPDGVPANANTATAFGVTEGETVRIRPYLALRTADGSIVPWAPTVSDVLADDWRTV</sequence>
<dbReference type="Proteomes" id="UP001058271">
    <property type="component" value="Chromosome"/>
</dbReference>
<protein>
    <submittedName>
        <fullName evidence="2">DUF2829 domain-containing protein</fullName>
    </submittedName>
</protein>
<name>A0ABY5Z9H2_9ACTN</name>
<reference evidence="2" key="1">
    <citation type="submission" date="2021-04" db="EMBL/GenBank/DDBJ databases">
        <title>Biosynthetic gene clusters of Dactylosporangioum roseum.</title>
        <authorList>
            <person name="Hartkoorn R.C."/>
            <person name="Beaudoing E."/>
            <person name="Hot D."/>
            <person name="Moureu S."/>
        </authorList>
    </citation>
    <scope>NUCLEOTIDE SEQUENCE</scope>
    <source>
        <strain evidence="2">NRRL B-16295</strain>
    </source>
</reference>
<feature type="domain" description="Thoeris anti-defense 2-like" evidence="1">
    <location>
        <begin position="5"/>
        <end position="92"/>
    </location>
</feature>